<feature type="transmembrane region" description="Helical" evidence="10">
    <location>
        <begin position="131"/>
        <end position="149"/>
    </location>
</feature>
<dbReference type="InterPro" id="IPR027417">
    <property type="entry name" value="P-loop_NTPase"/>
</dbReference>
<feature type="domain" description="ABC transporter" evidence="11">
    <location>
        <begin position="414"/>
        <end position="655"/>
    </location>
</feature>
<evidence type="ECO:0000256" key="7">
    <source>
        <dbReference type="ARBA" id="ARBA00022989"/>
    </source>
</evidence>
<dbReference type="Gene3D" id="3.90.79.10">
    <property type="entry name" value="Nucleoside Triphosphate Pyrophosphohydrolase"/>
    <property type="match status" value="1"/>
</dbReference>
<sequence>MSGRGRTDRTDRTDRADTEADVGARRARWRWWRRTPLPEPGLSPTERLATPHWRAHDDAVSQAGLWEMAKGLPAAVRVVLRLAWRASPVALGTAFALELVSGGLAACGLLATANALTTLLAAGPTPERLAAALPVIALVVAVYGARGLADAGVSAATARLSPSVRRVAEDALVEASSHVELAAFDESDFHDAMERARDRGVLNVHGATDRMVTMVGAVISLVAAAGALAVLHPLLLPVLLLSVVPEAWAALRVARLAYDLVRRTIELNRRLWMISDLMVDRDPAAEVRAFTAQSFLLAEYRRLATALESQQIRLGLRQARVRVTGRALSGLGTGAAYATLGWLLFAGLTPLAVAGTAVLAIRTGRSSLTQVVLAVNRLYEQGLYIADYRAFLDSAAERTRPVTGRRAPRDPELIEVRDVEFGYPGAERPALTGVSMTVRRGEVVALVGENGSGKSTLAKVLAGLYLPAAGRVAWDGVDLAAVDGDSVADRVGVVMQTPTHWPLTVRENVRLGRPTRVDPDGRVLAGVARDSGVDAVVAELPLGWDTLLSKKFREGRDLSGGQWQRISVGRALYRDAPLIICDEPTAALDARAEAAVYDSLRRLGQGRTVVLITHRLASVRQADQIVVLHQGRIVERGDHEHLMALGGHYAEMYSLQARAYQDERPTMADGADREDGGGGLHRESIVDIHLVLRRSDGSVLLTRPARAGAEDGMWQLPSTQLVLGESEIDRVVQAVREEIGVEVDPADLEFRHVTHHQSGARDGRLVFFFHATRWRGEPAFRRPDRCAELGWFPVHDLPANTVDYPARVLRHRDRELPFDVCSPRTPTEVGETRTRVDGGRTT</sequence>
<protein>
    <submittedName>
        <fullName evidence="14">ATP-binding cassette, subfamily B</fullName>
    </submittedName>
</protein>
<organism evidence="14 15">
    <name type="scientific">Streptoalloteichus hindustanus</name>
    <dbReference type="NCBI Taxonomy" id="2017"/>
    <lineage>
        <taxon>Bacteria</taxon>
        <taxon>Bacillati</taxon>
        <taxon>Actinomycetota</taxon>
        <taxon>Actinomycetes</taxon>
        <taxon>Pseudonocardiales</taxon>
        <taxon>Pseudonocardiaceae</taxon>
        <taxon>Streptoalloteichus</taxon>
    </lineage>
</organism>
<evidence type="ECO:0000313" key="14">
    <source>
        <dbReference type="EMBL" id="SHE93715.1"/>
    </source>
</evidence>
<dbReference type="GO" id="GO:0140359">
    <property type="term" value="F:ABC-type transporter activity"/>
    <property type="evidence" value="ECO:0007669"/>
    <property type="project" value="InterPro"/>
</dbReference>
<dbReference type="Gene3D" id="3.40.50.300">
    <property type="entry name" value="P-loop containing nucleotide triphosphate hydrolases"/>
    <property type="match status" value="1"/>
</dbReference>
<dbReference type="InterPro" id="IPR000086">
    <property type="entry name" value="NUDIX_hydrolase_dom"/>
</dbReference>
<evidence type="ECO:0000256" key="6">
    <source>
        <dbReference type="ARBA" id="ARBA00022840"/>
    </source>
</evidence>
<dbReference type="EMBL" id="FQVN01000002">
    <property type="protein sequence ID" value="SHE93715.1"/>
    <property type="molecule type" value="Genomic_DNA"/>
</dbReference>
<feature type="domain" description="ABC transmembrane type-1" evidence="12">
    <location>
        <begin position="94"/>
        <end position="380"/>
    </location>
</feature>
<feature type="region of interest" description="Disordered" evidence="9">
    <location>
        <begin position="1"/>
        <end position="20"/>
    </location>
</feature>
<dbReference type="AlphaFoldDB" id="A0A1M4XJM5"/>
<evidence type="ECO:0000256" key="5">
    <source>
        <dbReference type="ARBA" id="ARBA00022741"/>
    </source>
</evidence>
<evidence type="ECO:0000256" key="3">
    <source>
        <dbReference type="ARBA" id="ARBA00022475"/>
    </source>
</evidence>
<keyword evidence="5" id="KW-0547">Nucleotide-binding</keyword>
<keyword evidence="8 10" id="KW-0472">Membrane</keyword>
<dbReference type="SUPFAM" id="SSF90123">
    <property type="entry name" value="ABC transporter transmembrane region"/>
    <property type="match status" value="1"/>
</dbReference>
<reference evidence="14 15" key="1">
    <citation type="submission" date="2016-11" db="EMBL/GenBank/DDBJ databases">
        <authorList>
            <person name="Jaros S."/>
            <person name="Januszkiewicz K."/>
            <person name="Wedrychowicz H."/>
        </authorList>
    </citation>
    <scope>NUCLEOTIDE SEQUENCE [LARGE SCALE GENOMIC DNA]</scope>
    <source>
        <strain evidence="14 15">DSM 44523</strain>
    </source>
</reference>
<evidence type="ECO:0000256" key="8">
    <source>
        <dbReference type="ARBA" id="ARBA00023136"/>
    </source>
</evidence>
<evidence type="ECO:0000256" key="4">
    <source>
        <dbReference type="ARBA" id="ARBA00022692"/>
    </source>
</evidence>
<feature type="transmembrane region" description="Helical" evidence="10">
    <location>
        <begin position="212"/>
        <end position="235"/>
    </location>
</feature>
<evidence type="ECO:0000259" key="12">
    <source>
        <dbReference type="PROSITE" id="PS50929"/>
    </source>
</evidence>
<feature type="transmembrane region" description="Helical" evidence="10">
    <location>
        <begin position="89"/>
        <end position="111"/>
    </location>
</feature>
<evidence type="ECO:0000256" key="1">
    <source>
        <dbReference type="ARBA" id="ARBA00004651"/>
    </source>
</evidence>
<proteinExistence type="predicted"/>
<evidence type="ECO:0000256" key="10">
    <source>
        <dbReference type="SAM" id="Phobius"/>
    </source>
</evidence>
<dbReference type="InterPro" id="IPR015797">
    <property type="entry name" value="NUDIX_hydrolase-like_dom_sf"/>
</dbReference>
<keyword evidence="15" id="KW-1185">Reference proteome</keyword>
<dbReference type="STRING" id="2017.SAMN05444320_10226"/>
<dbReference type="SUPFAM" id="SSF55811">
    <property type="entry name" value="Nudix"/>
    <property type="match status" value="1"/>
</dbReference>
<dbReference type="PROSITE" id="PS51462">
    <property type="entry name" value="NUDIX"/>
    <property type="match status" value="1"/>
</dbReference>
<dbReference type="PROSITE" id="PS00211">
    <property type="entry name" value="ABC_TRANSPORTER_1"/>
    <property type="match status" value="1"/>
</dbReference>
<dbReference type="GO" id="GO:0034040">
    <property type="term" value="F:ATPase-coupled lipid transmembrane transporter activity"/>
    <property type="evidence" value="ECO:0007669"/>
    <property type="project" value="TreeGrafter"/>
</dbReference>
<gene>
    <name evidence="14" type="ORF">SAMN05444320_10226</name>
</gene>
<dbReference type="PROSITE" id="PS50929">
    <property type="entry name" value="ABC_TM1F"/>
    <property type="match status" value="1"/>
</dbReference>
<dbReference type="InterPro" id="IPR003593">
    <property type="entry name" value="AAA+_ATPase"/>
</dbReference>
<keyword evidence="7 10" id="KW-1133">Transmembrane helix</keyword>
<name>A0A1M4XJM5_STRHI</name>
<comment type="subcellular location">
    <subcellularLocation>
        <location evidence="1">Cell membrane</location>
        <topology evidence="1">Multi-pass membrane protein</topology>
    </subcellularLocation>
</comment>
<dbReference type="InterPro" id="IPR017871">
    <property type="entry name" value="ABC_transporter-like_CS"/>
</dbReference>
<keyword evidence="3" id="KW-1003">Cell membrane</keyword>
<dbReference type="PANTHER" id="PTHR24221">
    <property type="entry name" value="ATP-BINDING CASSETTE SUB-FAMILY B"/>
    <property type="match status" value="1"/>
</dbReference>
<dbReference type="Pfam" id="PF00005">
    <property type="entry name" value="ABC_tran"/>
    <property type="match status" value="1"/>
</dbReference>
<dbReference type="InterPro" id="IPR011527">
    <property type="entry name" value="ABC1_TM_dom"/>
</dbReference>
<dbReference type="SMART" id="SM00382">
    <property type="entry name" value="AAA"/>
    <property type="match status" value="1"/>
</dbReference>
<dbReference type="GO" id="GO:0005524">
    <property type="term" value="F:ATP binding"/>
    <property type="evidence" value="ECO:0007669"/>
    <property type="project" value="UniProtKB-KW"/>
</dbReference>
<dbReference type="GO" id="GO:0016887">
    <property type="term" value="F:ATP hydrolysis activity"/>
    <property type="evidence" value="ECO:0007669"/>
    <property type="project" value="InterPro"/>
</dbReference>
<evidence type="ECO:0000313" key="15">
    <source>
        <dbReference type="Proteomes" id="UP000184501"/>
    </source>
</evidence>
<dbReference type="PANTHER" id="PTHR24221:SF646">
    <property type="entry name" value="HAEMOLYSIN SECRETION ATP-BINDING PROTEIN"/>
    <property type="match status" value="1"/>
</dbReference>
<dbReference type="GO" id="GO:0005886">
    <property type="term" value="C:plasma membrane"/>
    <property type="evidence" value="ECO:0007669"/>
    <property type="project" value="UniProtKB-SubCell"/>
</dbReference>
<evidence type="ECO:0000256" key="9">
    <source>
        <dbReference type="SAM" id="MobiDB-lite"/>
    </source>
</evidence>
<keyword evidence="6 14" id="KW-0067">ATP-binding</keyword>
<dbReference type="SUPFAM" id="SSF52540">
    <property type="entry name" value="P-loop containing nucleoside triphosphate hydrolases"/>
    <property type="match status" value="1"/>
</dbReference>
<dbReference type="InterPro" id="IPR003439">
    <property type="entry name" value="ABC_transporter-like_ATP-bd"/>
</dbReference>
<dbReference type="Proteomes" id="UP000184501">
    <property type="component" value="Unassembled WGS sequence"/>
</dbReference>
<evidence type="ECO:0000259" key="13">
    <source>
        <dbReference type="PROSITE" id="PS51462"/>
    </source>
</evidence>
<accession>A0A1M4XJM5</accession>
<dbReference type="PROSITE" id="PS50893">
    <property type="entry name" value="ABC_TRANSPORTER_2"/>
    <property type="match status" value="1"/>
</dbReference>
<dbReference type="InterPro" id="IPR039421">
    <property type="entry name" value="Type_1_exporter"/>
</dbReference>
<dbReference type="Gene3D" id="1.20.1560.10">
    <property type="entry name" value="ABC transporter type 1, transmembrane domain"/>
    <property type="match status" value="1"/>
</dbReference>
<dbReference type="Pfam" id="PF00293">
    <property type="entry name" value="NUDIX"/>
    <property type="match status" value="1"/>
</dbReference>
<keyword evidence="2" id="KW-0813">Transport</keyword>
<feature type="domain" description="Nudix hydrolase" evidence="13">
    <location>
        <begin position="681"/>
        <end position="817"/>
    </location>
</feature>
<dbReference type="InterPro" id="IPR036640">
    <property type="entry name" value="ABC1_TM_sf"/>
</dbReference>
<dbReference type="FunFam" id="3.40.50.300:FF:000854">
    <property type="entry name" value="Multidrug ABC transporter ATP-binding protein"/>
    <property type="match status" value="1"/>
</dbReference>
<keyword evidence="4 10" id="KW-0812">Transmembrane</keyword>
<evidence type="ECO:0000256" key="2">
    <source>
        <dbReference type="ARBA" id="ARBA00022448"/>
    </source>
</evidence>
<evidence type="ECO:0000259" key="11">
    <source>
        <dbReference type="PROSITE" id="PS50893"/>
    </source>
</evidence>